<dbReference type="PROSITE" id="PS50221">
    <property type="entry name" value="GAIN_B"/>
    <property type="match status" value="1"/>
</dbReference>
<feature type="domain" description="G-protein coupled receptors family 2 profile 2" evidence="9">
    <location>
        <begin position="400"/>
        <end position="646"/>
    </location>
</feature>
<dbReference type="Gene3D" id="1.20.1070.10">
    <property type="entry name" value="Rhodopsin 7-helix transmembrane proteins"/>
    <property type="match status" value="1"/>
</dbReference>
<name>A0A8S1DH22_9INSE</name>
<evidence type="ECO:0000256" key="1">
    <source>
        <dbReference type="ARBA" id="ARBA00004141"/>
    </source>
</evidence>
<evidence type="ECO:0000259" key="9">
    <source>
        <dbReference type="PROSITE" id="PS50261"/>
    </source>
</evidence>
<organism evidence="10 11">
    <name type="scientific">Cloeon dipterum</name>
    <dbReference type="NCBI Taxonomy" id="197152"/>
    <lineage>
        <taxon>Eukaryota</taxon>
        <taxon>Metazoa</taxon>
        <taxon>Ecdysozoa</taxon>
        <taxon>Arthropoda</taxon>
        <taxon>Hexapoda</taxon>
        <taxon>Insecta</taxon>
        <taxon>Pterygota</taxon>
        <taxon>Palaeoptera</taxon>
        <taxon>Ephemeroptera</taxon>
        <taxon>Pisciforma</taxon>
        <taxon>Baetidae</taxon>
        <taxon>Cloeon</taxon>
    </lineage>
</organism>
<keyword evidence="4 6" id="KW-0472">Membrane</keyword>
<dbReference type="Gene3D" id="2.60.220.50">
    <property type="match status" value="1"/>
</dbReference>
<dbReference type="PANTHER" id="PTHR12011:SF347">
    <property type="entry name" value="FI21270P1-RELATED"/>
    <property type="match status" value="1"/>
</dbReference>
<evidence type="ECO:0000313" key="11">
    <source>
        <dbReference type="Proteomes" id="UP000494165"/>
    </source>
</evidence>
<evidence type="ECO:0000256" key="7">
    <source>
        <dbReference type="SAM" id="SignalP"/>
    </source>
</evidence>
<reference evidence="10 11" key="1">
    <citation type="submission" date="2020-04" db="EMBL/GenBank/DDBJ databases">
        <authorList>
            <person name="Alioto T."/>
            <person name="Alioto T."/>
            <person name="Gomez Garrido J."/>
        </authorList>
    </citation>
    <scope>NUCLEOTIDE SEQUENCE [LARGE SCALE GENOMIC DNA]</scope>
</reference>
<keyword evidence="7" id="KW-0732">Signal</keyword>
<dbReference type="GO" id="GO:0004930">
    <property type="term" value="F:G protein-coupled receptor activity"/>
    <property type="evidence" value="ECO:0007669"/>
    <property type="project" value="InterPro"/>
</dbReference>
<evidence type="ECO:0000256" key="2">
    <source>
        <dbReference type="ARBA" id="ARBA00022692"/>
    </source>
</evidence>
<dbReference type="GO" id="GO:0007166">
    <property type="term" value="P:cell surface receptor signaling pathway"/>
    <property type="evidence" value="ECO:0007669"/>
    <property type="project" value="InterPro"/>
</dbReference>
<feature type="transmembrane region" description="Helical" evidence="6">
    <location>
        <begin position="514"/>
        <end position="534"/>
    </location>
</feature>
<evidence type="ECO:0000256" key="6">
    <source>
        <dbReference type="SAM" id="Phobius"/>
    </source>
</evidence>
<dbReference type="PRINTS" id="PR00249">
    <property type="entry name" value="GPCRSECRETIN"/>
</dbReference>
<dbReference type="CDD" id="cd15040">
    <property type="entry name" value="7tmB2_Adhesion"/>
    <property type="match status" value="1"/>
</dbReference>
<dbReference type="InterPro" id="IPR057244">
    <property type="entry name" value="GAIN_B"/>
</dbReference>
<proteinExistence type="predicted"/>
<feature type="signal peptide" evidence="7">
    <location>
        <begin position="1"/>
        <end position="18"/>
    </location>
</feature>
<feature type="transmembrane region" description="Helical" evidence="6">
    <location>
        <begin position="596"/>
        <end position="616"/>
    </location>
</feature>
<feature type="domain" description="GAIN-B" evidence="8">
    <location>
        <begin position="240"/>
        <end position="387"/>
    </location>
</feature>
<feature type="transmembrane region" description="Helical" evidence="6">
    <location>
        <begin position="546"/>
        <end position="575"/>
    </location>
</feature>
<keyword evidence="2 6" id="KW-0812">Transmembrane</keyword>
<evidence type="ECO:0000259" key="8">
    <source>
        <dbReference type="PROSITE" id="PS50221"/>
    </source>
</evidence>
<dbReference type="InterPro" id="IPR000832">
    <property type="entry name" value="GPCR_2_secretin-like"/>
</dbReference>
<feature type="transmembrane region" description="Helical" evidence="6">
    <location>
        <begin position="622"/>
        <end position="643"/>
    </location>
</feature>
<dbReference type="EMBL" id="CADEPI010000181">
    <property type="protein sequence ID" value="CAB3379213.1"/>
    <property type="molecule type" value="Genomic_DNA"/>
</dbReference>
<dbReference type="AlphaFoldDB" id="A0A8S1DH22"/>
<dbReference type="InterPro" id="IPR000203">
    <property type="entry name" value="GPS"/>
</dbReference>
<dbReference type="Pfam" id="PF01825">
    <property type="entry name" value="GPS"/>
    <property type="match status" value="1"/>
</dbReference>
<feature type="transmembrane region" description="Helical" evidence="6">
    <location>
        <begin position="469"/>
        <end position="493"/>
    </location>
</feature>
<dbReference type="Proteomes" id="UP000494165">
    <property type="component" value="Unassembled WGS sequence"/>
</dbReference>
<comment type="caution">
    <text evidence="10">The sequence shown here is derived from an EMBL/GenBank/DDBJ whole genome shotgun (WGS) entry which is preliminary data.</text>
</comment>
<feature type="chain" id="PRO_5035801420" description="G-protein coupled receptors family 2 profile 2 domain-containing protein" evidence="7">
    <location>
        <begin position="19"/>
        <end position="656"/>
    </location>
</feature>
<keyword evidence="11" id="KW-1185">Reference proteome</keyword>
<evidence type="ECO:0008006" key="12">
    <source>
        <dbReference type="Google" id="ProtNLM"/>
    </source>
</evidence>
<dbReference type="Pfam" id="PF00002">
    <property type="entry name" value="7tm_2"/>
    <property type="match status" value="1"/>
</dbReference>
<dbReference type="PANTHER" id="PTHR12011">
    <property type="entry name" value="ADHESION G-PROTEIN COUPLED RECEPTOR"/>
    <property type="match status" value="1"/>
</dbReference>
<evidence type="ECO:0000256" key="3">
    <source>
        <dbReference type="ARBA" id="ARBA00022989"/>
    </source>
</evidence>
<dbReference type="InterPro" id="IPR046338">
    <property type="entry name" value="GAIN_dom_sf"/>
</dbReference>
<evidence type="ECO:0000313" key="10">
    <source>
        <dbReference type="EMBL" id="CAB3379213.1"/>
    </source>
</evidence>
<evidence type="ECO:0000256" key="5">
    <source>
        <dbReference type="ARBA" id="ARBA00023157"/>
    </source>
</evidence>
<dbReference type="InterPro" id="IPR017981">
    <property type="entry name" value="GPCR_2-like_7TM"/>
</dbReference>
<dbReference type="PROSITE" id="PS50261">
    <property type="entry name" value="G_PROTEIN_RECEP_F2_4"/>
    <property type="match status" value="1"/>
</dbReference>
<accession>A0A8S1DH22</accession>
<evidence type="ECO:0000256" key="4">
    <source>
        <dbReference type="ARBA" id="ARBA00023136"/>
    </source>
</evidence>
<gene>
    <name evidence="10" type="ORF">CLODIP_2_CD12243</name>
</gene>
<feature type="transmembrane region" description="Helical" evidence="6">
    <location>
        <begin position="436"/>
        <end position="457"/>
    </location>
</feature>
<sequence length="656" mass="74440">MAQHGIILTLAFFNFVHGQVYYDRNEVYHLTITESDSDDVLASLNVTIENYYATSTAFNSANLLCYSDSKDEKPTSRVLYEERSRPEYGTILYNLIIKKDGVVKCEYKSFGIVFAESNELYVRSGNKQEVSALEELKRFSGKLANHRNPLKLKDIANKFEEVFTADSWLLDEVKAQNLSNELLVNLDSALLANIELVNKSIEETRENFATRVENLDQTGSVGLVIFDDGELDEDRKNTTQRLVPIMKDSDNSIVMDPNVSSGMRLPERLLERENISKRLMTSVFRTSTTLFSKNFNTSTVVNVNLGGKHHKHLEEPLIIWFRRNASIPFEACVFWDFSLGNGSGDWSAEGCSLNNTHRLPNSTYVMDECHCWHLTHFAEILRNSEGYSISESLSDIEVELEQISIVGCIISLVALSCTFIAVAISPKWLAGVGQKILLQMAISFAMLLILFLVAAFVSEQELGRTGRFFVGFFLHYAILSNFFWMLVAGYLQYNRLVKVIYCRTPNLLLKACTIGWAVPVIPGAITLLSMNFWVYNKPPLYLPYGVAFYLTILAPLVIILALNLVIFAAILRNIYLISKDGPRKHCCVSTTRVKQIVFLFVLLGLCWIFAACQELLEHGRDIFAYLFCLTVSFQGVFFFIFIVPVREYLPRPWGSQ</sequence>
<keyword evidence="5" id="KW-1015">Disulfide bond</keyword>
<dbReference type="OrthoDB" id="10037534at2759"/>
<dbReference type="GO" id="GO:0005886">
    <property type="term" value="C:plasma membrane"/>
    <property type="evidence" value="ECO:0007669"/>
    <property type="project" value="TreeGrafter"/>
</dbReference>
<keyword evidence="3 6" id="KW-1133">Transmembrane helix</keyword>
<protein>
    <recommendedName>
        <fullName evidence="12">G-protein coupled receptors family 2 profile 2 domain-containing protein</fullName>
    </recommendedName>
</protein>
<comment type="subcellular location">
    <subcellularLocation>
        <location evidence="1">Membrane</location>
        <topology evidence="1">Multi-pass membrane protein</topology>
    </subcellularLocation>
</comment>
<feature type="transmembrane region" description="Helical" evidence="6">
    <location>
        <begin position="403"/>
        <end position="424"/>
    </location>
</feature>